<protein>
    <recommendedName>
        <fullName evidence="4">DUF1318 domain-containing protein</fullName>
    </recommendedName>
</protein>
<reference evidence="2 3" key="1">
    <citation type="journal article" date="2016" name="Antonie Van Leeuwenhoek">
        <title>Denitratimonas tolerans gen. nov., sp. nov., a denitrifying bacterium isolated from a bioreactor for tannery wastewater treatment.</title>
        <authorList>
            <person name="Han S.I."/>
            <person name="Kim J.O."/>
            <person name="Lee Y.R."/>
            <person name="Ekpeghere K.I."/>
            <person name="Koh S.C."/>
            <person name="Whang K.S."/>
        </authorList>
    </citation>
    <scope>NUCLEOTIDE SEQUENCE [LARGE SCALE GENOMIC DNA]</scope>
    <source>
        <strain evidence="2 3">KACC 17565</strain>
    </source>
</reference>
<dbReference type="EMBL" id="JBBDHC010000011">
    <property type="protein sequence ID" value="MEJ1249778.1"/>
    <property type="molecule type" value="Genomic_DNA"/>
</dbReference>
<dbReference type="AlphaFoldDB" id="A0AAW9R6Z2"/>
<feature type="chain" id="PRO_5043387440" description="DUF1318 domain-containing protein" evidence="1">
    <location>
        <begin position="20"/>
        <end position="140"/>
    </location>
</feature>
<proteinExistence type="predicted"/>
<keyword evidence="1" id="KW-0732">Signal</keyword>
<gene>
    <name evidence="2" type="ORF">WB794_08860</name>
</gene>
<organism evidence="2 3">
    <name type="scientific">Denitratimonas tolerans</name>
    <dbReference type="NCBI Taxonomy" id="1338420"/>
    <lineage>
        <taxon>Bacteria</taxon>
        <taxon>Pseudomonadati</taxon>
        <taxon>Pseudomonadota</taxon>
        <taxon>Gammaproteobacteria</taxon>
        <taxon>Lysobacterales</taxon>
        <taxon>Lysobacteraceae</taxon>
        <taxon>Denitratimonas</taxon>
    </lineage>
</organism>
<evidence type="ECO:0000313" key="3">
    <source>
        <dbReference type="Proteomes" id="UP001364472"/>
    </source>
</evidence>
<sequence length="140" mass="16296">MSRSPLRRLLILFALMLPAGCGVGTQNDLRDNALFAYAGAIRWGHIDDAWSMVDPDYAREHPMTALDRERFEQIQVTGYQVKGSEMLSENEMLQLVEIRLINKHTQAERTVQDRQRWRWDPQLRRWWLTTGLPKITAGTT</sequence>
<evidence type="ECO:0008006" key="4">
    <source>
        <dbReference type="Google" id="ProtNLM"/>
    </source>
</evidence>
<dbReference type="RefSeq" id="WP_337335495.1">
    <property type="nucleotide sequence ID" value="NZ_JBBDHC010000011.1"/>
</dbReference>
<accession>A0AAW9R6Z2</accession>
<evidence type="ECO:0000256" key="1">
    <source>
        <dbReference type="SAM" id="SignalP"/>
    </source>
</evidence>
<keyword evidence="3" id="KW-1185">Reference proteome</keyword>
<name>A0AAW9R6Z2_9GAMM</name>
<dbReference type="Proteomes" id="UP001364472">
    <property type="component" value="Unassembled WGS sequence"/>
</dbReference>
<comment type="caution">
    <text evidence="2">The sequence shown here is derived from an EMBL/GenBank/DDBJ whole genome shotgun (WGS) entry which is preliminary data.</text>
</comment>
<evidence type="ECO:0000313" key="2">
    <source>
        <dbReference type="EMBL" id="MEJ1249778.1"/>
    </source>
</evidence>
<feature type="signal peptide" evidence="1">
    <location>
        <begin position="1"/>
        <end position="19"/>
    </location>
</feature>